<gene>
    <name evidence="1" type="ORF">EVOR1521_LOCUS11966</name>
</gene>
<proteinExistence type="predicted"/>
<reference evidence="1" key="1">
    <citation type="submission" date="2023-08" db="EMBL/GenBank/DDBJ databases">
        <authorList>
            <person name="Chen Y."/>
            <person name="Shah S."/>
            <person name="Dougan E. K."/>
            <person name="Thang M."/>
            <person name="Chan C."/>
        </authorList>
    </citation>
    <scope>NUCLEOTIDE SEQUENCE</scope>
</reference>
<dbReference type="EMBL" id="CAUJNA010001224">
    <property type="protein sequence ID" value="CAJ1385343.1"/>
    <property type="molecule type" value="Genomic_DNA"/>
</dbReference>
<name>A0AA36IEM9_9DINO</name>
<keyword evidence="2" id="KW-1185">Reference proteome</keyword>
<protein>
    <submittedName>
        <fullName evidence="1">Uncharacterized protein</fullName>
    </submittedName>
</protein>
<dbReference type="AlphaFoldDB" id="A0AA36IEM9"/>
<dbReference type="Proteomes" id="UP001178507">
    <property type="component" value="Unassembled WGS sequence"/>
</dbReference>
<accession>A0AA36IEM9</accession>
<dbReference type="Gene3D" id="1.25.40.10">
    <property type="entry name" value="Tetratricopeptide repeat domain"/>
    <property type="match status" value="1"/>
</dbReference>
<comment type="caution">
    <text evidence="1">The sequence shown here is derived from an EMBL/GenBank/DDBJ whole genome shotgun (WGS) entry which is preliminary data.</text>
</comment>
<dbReference type="InterPro" id="IPR011990">
    <property type="entry name" value="TPR-like_helical_dom_sf"/>
</dbReference>
<evidence type="ECO:0000313" key="1">
    <source>
        <dbReference type="EMBL" id="CAJ1385343.1"/>
    </source>
</evidence>
<organism evidence="1 2">
    <name type="scientific">Effrenium voratum</name>
    <dbReference type="NCBI Taxonomy" id="2562239"/>
    <lineage>
        <taxon>Eukaryota</taxon>
        <taxon>Sar</taxon>
        <taxon>Alveolata</taxon>
        <taxon>Dinophyceae</taxon>
        <taxon>Suessiales</taxon>
        <taxon>Symbiodiniaceae</taxon>
        <taxon>Effrenium</taxon>
    </lineage>
</organism>
<evidence type="ECO:0000313" key="2">
    <source>
        <dbReference type="Proteomes" id="UP001178507"/>
    </source>
</evidence>
<sequence>MDRAPLLALSAHLARCARSGKWRLGLVELAAALEQALVPDLVVWGAALGAWEKGSAWSKAQLELAALSTRHLRLNAVCLNSGLTALASAALWRQALHWPAGLVAGAGTASAALTALGRSARWRQAAQLLGETERWRLEASGALRCGNALAAACGRASRWERALCGEALQWRWVAPDAVTLRTALAGAVSFAWPRALDAQVLAVAGVAGVNSAISGCAEAECWQASLELLRGLQLQRAASVVSWAAACGASSAWAWSLQLLRGAQKQRLDSEAALGAAALKLRWAKALHLLGPLAKQRRLRPEVAAMDVVLAECGKGSLWQQATALLPQQPTAAAVAALEGPHPGMPRLLRAAKASLVSVTPR</sequence>